<evidence type="ECO:0000313" key="2">
    <source>
        <dbReference type="EMBL" id="CAK9101755.1"/>
    </source>
</evidence>
<feature type="non-terminal residue" evidence="2">
    <location>
        <position position="1"/>
    </location>
</feature>
<keyword evidence="3" id="KW-1185">Reference proteome</keyword>
<dbReference type="EMBL" id="CAXAMN010026269">
    <property type="protein sequence ID" value="CAK9101755.1"/>
    <property type="molecule type" value="Genomic_DNA"/>
</dbReference>
<organism evidence="2 3">
    <name type="scientific">Durusdinium trenchii</name>
    <dbReference type="NCBI Taxonomy" id="1381693"/>
    <lineage>
        <taxon>Eukaryota</taxon>
        <taxon>Sar</taxon>
        <taxon>Alveolata</taxon>
        <taxon>Dinophyceae</taxon>
        <taxon>Suessiales</taxon>
        <taxon>Symbiodiniaceae</taxon>
        <taxon>Durusdinium</taxon>
    </lineage>
</organism>
<gene>
    <name evidence="2" type="ORF">CCMP2556_LOCUS47961</name>
</gene>
<dbReference type="Proteomes" id="UP001642484">
    <property type="component" value="Unassembled WGS sequence"/>
</dbReference>
<feature type="region of interest" description="Disordered" evidence="1">
    <location>
        <begin position="1"/>
        <end position="53"/>
    </location>
</feature>
<name>A0ABP0RQJ8_9DINO</name>
<sequence length="53" mass="5648">GDPRGRAQRRLPPAAPAEPLHARPRGSGAPSEPARGGVRRRCPELTELRGQAD</sequence>
<feature type="compositionally biased region" description="Basic and acidic residues" evidence="1">
    <location>
        <begin position="41"/>
        <end position="53"/>
    </location>
</feature>
<evidence type="ECO:0000313" key="3">
    <source>
        <dbReference type="Proteomes" id="UP001642484"/>
    </source>
</evidence>
<accession>A0ABP0RQJ8</accession>
<feature type="non-terminal residue" evidence="2">
    <location>
        <position position="53"/>
    </location>
</feature>
<protein>
    <submittedName>
        <fullName evidence="2">Uncharacterized protein</fullName>
    </submittedName>
</protein>
<reference evidence="2 3" key="1">
    <citation type="submission" date="2024-02" db="EMBL/GenBank/DDBJ databases">
        <authorList>
            <person name="Chen Y."/>
            <person name="Shah S."/>
            <person name="Dougan E. K."/>
            <person name="Thang M."/>
            <person name="Chan C."/>
        </authorList>
    </citation>
    <scope>NUCLEOTIDE SEQUENCE [LARGE SCALE GENOMIC DNA]</scope>
</reference>
<evidence type="ECO:0000256" key="1">
    <source>
        <dbReference type="SAM" id="MobiDB-lite"/>
    </source>
</evidence>
<comment type="caution">
    <text evidence="2">The sequence shown here is derived from an EMBL/GenBank/DDBJ whole genome shotgun (WGS) entry which is preliminary data.</text>
</comment>
<proteinExistence type="predicted"/>